<dbReference type="EMBL" id="JAGXEW010000001">
    <property type="protein sequence ID" value="KAK1176028.1"/>
    <property type="molecule type" value="Genomic_DNA"/>
</dbReference>
<dbReference type="SUPFAM" id="SSF56204">
    <property type="entry name" value="Hect, E3 ligase catalytic domain"/>
    <property type="match status" value="1"/>
</dbReference>
<dbReference type="Proteomes" id="UP001230051">
    <property type="component" value="Unassembled WGS sequence"/>
</dbReference>
<proteinExistence type="predicted"/>
<reference evidence="5" key="1">
    <citation type="submission" date="2022-02" db="EMBL/GenBank/DDBJ databases">
        <title>Atlantic sturgeon de novo genome assembly.</title>
        <authorList>
            <person name="Stock M."/>
            <person name="Klopp C."/>
            <person name="Guiguen Y."/>
            <person name="Cabau C."/>
            <person name="Parinello H."/>
            <person name="Santidrian Yebra-Pimentel E."/>
            <person name="Kuhl H."/>
            <person name="Dirks R.P."/>
            <person name="Guessner J."/>
            <person name="Wuertz S."/>
            <person name="Du K."/>
            <person name="Schartl M."/>
        </authorList>
    </citation>
    <scope>NUCLEOTIDE SEQUENCE</scope>
    <source>
        <strain evidence="5">STURGEONOMICS-FGT-2020</strain>
        <tissue evidence="5">Whole blood</tissue>
    </source>
</reference>
<sequence>GSKRQRDECRYSGYLSDYLLDCEEQETAVSLEDVLMFATGLRSLPPAGIQPQPSMEFFSSSQFPMANTCGNIIRLPYADNYDEFKSAMEFGIKHSPGFGCI</sequence>
<feature type="non-terminal residue" evidence="5">
    <location>
        <position position="101"/>
    </location>
</feature>
<gene>
    <name evidence="5" type="primary">G2E3</name>
    <name evidence="5" type="ORF">AOXY_G813</name>
</gene>
<keyword evidence="1" id="KW-0808">Transferase</keyword>
<evidence type="ECO:0000256" key="3">
    <source>
        <dbReference type="PROSITE-ProRule" id="PRU00104"/>
    </source>
</evidence>
<evidence type="ECO:0000256" key="1">
    <source>
        <dbReference type="ARBA" id="ARBA00022679"/>
    </source>
</evidence>
<feature type="domain" description="HECT" evidence="4">
    <location>
        <begin position="34"/>
        <end position="101"/>
    </location>
</feature>
<protein>
    <submittedName>
        <fullName evidence="5">G2/M phase-specific E3 ubiquitin-protein ligase-like isoform X6</fullName>
    </submittedName>
</protein>
<comment type="caution">
    <text evidence="5">The sequence shown here is derived from an EMBL/GenBank/DDBJ whole genome shotgun (WGS) entry which is preliminary data.</text>
</comment>
<dbReference type="PROSITE" id="PS50237">
    <property type="entry name" value="HECT"/>
    <property type="match status" value="1"/>
</dbReference>
<dbReference type="InterPro" id="IPR035983">
    <property type="entry name" value="Hect_E3_ubiquitin_ligase"/>
</dbReference>
<evidence type="ECO:0000313" key="5">
    <source>
        <dbReference type="EMBL" id="KAK1176028.1"/>
    </source>
</evidence>
<dbReference type="GO" id="GO:0004842">
    <property type="term" value="F:ubiquitin-protein transferase activity"/>
    <property type="evidence" value="ECO:0007669"/>
    <property type="project" value="InterPro"/>
</dbReference>
<dbReference type="AlphaFoldDB" id="A0AAD8GKE2"/>
<evidence type="ECO:0000313" key="6">
    <source>
        <dbReference type="Proteomes" id="UP001230051"/>
    </source>
</evidence>
<dbReference type="Pfam" id="PF00632">
    <property type="entry name" value="HECT"/>
    <property type="match status" value="1"/>
</dbReference>
<evidence type="ECO:0000256" key="2">
    <source>
        <dbReference type="ARBA" id="ARBA00022786"/>
    </source>
</evidence>
<organism evidence="5 6">
    <name type="scientific">Acipenser oxyrinchus oxyrinchus</name>
    <dbReference type="NCBI Taxonomy" id="40147"/>
    <lineage>
        <taxon>Eukaryota</taxon>
        <taxon>Metazoa</taxon>
        <taxon>Chordata</taxon>
        <taxon>Craniata</taxon>
        <taxon>Vertebrata</taxon>
        <taxon>Euteleostomi</taxon>
        <taxon>Actinopterygii</taxon>
        <taxon>Chondrostei</taxon>
        <taxon>Acipenseriformes</taxon>
        <taxon>Acipenseridae</taxon>
        <taxon>Acipenser</taxon>
    </lineage>
</organism>
<dbReference type="InterPro" id="IPR000569">
    <property type="entry name" value="HECT_dom"/>
</dbReference>
<name>A0AAD8GKE2_ACIOX</name>
<dbReference type="Gene3D" id="3.30.2410.10">
    <property type="entry name" value="Hect, E3 ligase catalytic domain"/>
    <property type="match status" value="1"/>
</dbReference>
<accession>A0AAD8GKE2</accession>
<evidence type="ECO:0000259" key="4">
    <source>
        <dbReference type="PROSITE" id="PS50237"/>
    </source>
</evidence>
<keyword evidence="6" id="KW-1185">Reference proteome</keyword>
<keyword evidence="2 3" id="KW-0833">Ubl conjugation pathway</keyword>
<feature type="active site" description="Glycyl thioester intermediate" evidence="3">
    <location>
        <position position="69"/>
    </location>
</feature>